<keyword evidence="6" id="KW-1185">Reference proteome</keyword>
<dbReference type="Gene3D" id="2.60.40.4380">
    <property type="entry name" value="Translational regulator CsrA"/>
    <property type="match status" value="1"/>
</dbReference>
<dbReference type="AlphaFoldDB" id="A0A517YHV3"/>
<evidence type="ECO:0000256" key="2">
    <source>
        <dbReference type="ARBA" id="ARBA00022845"/>
    </source>
</evidence>
<dbReference type="InterPro" id="IPR036107">
    <property type="entry name" value="CsrA_sf"/>
</dbReference>
<gene>
    <name evidence="4" type="primary">csrA</name>
    <name evidence="5" type="ORF">ETAA8_49110</name>
</gene>
<evidence type="ECO:0000313" key="6">
    <source>
        <dbReference type="Proteomes" id="UP000315017"/>
    </source>
</evidence>
<reference evidence="5 6" key="1">
    <citation type="submission" date="2019-02" db="EMBL/GenBank/DDBJ databases">
        <title>Deep-cultivation of Planctomycetes and their phenomic and genomic characterization uncovers novel biology.</title>
        <authorList>
            <person name="Wiegand S."/>
            <person name="Jogler M."/>
            <person name="Boedeker C."/>
            <person name="Pinto D."/>
            <person name="Vollmers J."/>
            <person name="Rivas-Marin E."/>
            <person name="Kohn T."/>
            <person name="Peeters S.H."/>
            <person name="Heuer A."/>
            <person name="Rast P."/>
            <person name="Oberbeckmann S."/>
            <person name="Bunk B."/>
            <person name="Jeske O."/>
            <person name="Meyerdierks A."/>
            <person name="Storesund J.E."/>
            <person name="Kallscheuer N."/>
            <person name="Luecker S."/>
            <person name="Lage O.M."/>
            <person name="Pohl T."/>
            <person name="Merkel B.J."/>
            <person name="Hornburger P."/>
            <person name="Mueller R.-W."/>
            <person name="Bruemmer F."/>
            <person name="Labrenz M."/>
            <person name="Spormann A.M."/>
            <person name="Op den Camp H."/>
            <person name="Overmann J."/>
            <person name="Amann R."/>
            <person name="Jetten M.S.M."/>
            <person name="Mascher T."/>
            <person name="Medema M.H."/>
            <person name="Devos D.P."/>
            <person name="Kaster A.-K."/>
            <person name="Ovreas L."/>
            <person name="Rohde M."/>
            <person name="Galperin M.Y."/>
            <person name="Jogler C."/>
        </authorList>
    </citation>
    <scope>NUCLEOTIDE SEQUENCE [LARGE SCALE GENOMIC DNA]</scope>
    <source>
        <strain evidence="5 6">ETA_A8</strain>
    </source>
</reference>
<dbReference type="HAMAP" id="MF_00167">
    <property type="entry name" value="CsrA"/>
    <property type="match status" value="1"/>
</dbReference>
<accession>A0A517YHV3</accession>
<evidence type="ECO:0000256" key="4">
    <source>
        <dbReference type="HAMAP-Rule" id="MF_00167"/>
    </source>
</evidence>
<dbReference type="Proteomes" id="UP000315017">
    <property type="component" value="Chromosome"/>
</dbReference>
<dbReference type="GO" id="GO:0045947">
    <property type="term" value="P:negative regulation of translational initiation"/>
    <property type="evidence" value="ECO:0007669"/>
    <property type="project" value="UniProtKB-UniRule"/>
</dbReference>
<proteinExistence type="inferred from homology"/>
<evidence type="ECO:0000313" key="5">
    <source>
        <dbReference type="EMBL" id="QDU29796.1"/>
    </source>
</evidence>
<dbReference type="GO" id="GO:1902208">
    <property type="term" value="P:regulation of bacterial-type flagellum assembly"/>
    <property type="evidence" value="ECO:0007669"/>
    <property type="project" value="UniProtKB-UniRule"/>
</dbReference>
<dbReference type="KEGG" id="aagg:ETAA8_49110"/>
<dbReference type="GO" id="GO:0048027">
    <property type="term" value="F:mRNA 5'-UTR binding"/>
    <property type="evidence" value="ECO:0007669"/>
    <property type="project" value="UniProtKB-UniRule"/>
</dbReference>
<name>A0A517YHV3_9BACT</name>
<dbReference type="GO" id="GO:0006109">
    <property type="term" value="P:regulation of carbohydrate metabolic process"/>
    <property type="evidence" value="ECO:0007669"/>
    <property type="project" value="InterPro"/>
</dbReference>
<keyword evidence="3 4" id="KW-0694">RNA-binding</keyword>
<evidence type="ECO:0000256" key="3">
    <source>
        <dbReference type="ARBA" id="ARBA00022884"/>
    </source>
</evidence>
<comment type="subunit">
    <text evidence="4">Homodimer; the beta-strands of each monomer intercalate to form a hydrophobic core, while the alpha-helices form wings that extend away from the core.</text>
</comment>
<sequence>MLVLTRKLQERICIGNDITVTVLRVKGQQVRIGIEAPRDVRVIRGELPPNATHREEPAMADDQVVAPLTLDIDVSQLLEDSEAETADAEETSTVVFGRGRPLAMKQFVRSVLESALAK</sequence>
<dbReference type="GO" id="GO:0006402">
    <property type="term" value="P:mRNA catabolic process"/>
    <property type="evidence" value="ECO:0007669"/>
    <property type="project" value="InterPro"/>
</dbReference>
<dbReference type="RefSeq" id="WP_145094178.1">
    <property type="nucleotide sequence ID" value="NZ_CP036274.1"/>
</dbReference>
<organism evidence="5 6">
    <name type="scientific">Anatilimnocola aggregata</name>
    <dbReference type="NCBI Taxonomy" id="2528021"/>
    <lineage>
        <taxon>Bacteria</taxon>
        <taxon>Pseudomonadati</taxon>
        <taxon>Planctomycetota</taxon>
        <taxon>Planctomycetia</taxon>
        <taxon>Pirellulales</taxon>
        <taxon>Pirellulaceae</taxon>
        <taxon>Anatilimnocola</taxon>
    </lineage>
</organism>
<keyword evidence="4" id="KW-0678">Repressor</keyword>
<dbReference type="SUPFAM" id="SSF117130">
    <property type="entry name" value="CsrA-like"/>
    <property type="match status" value="1"/>
</dbReference>
<dbReference type="OrthoDB" id="289081at2"/>
<dbReference type="EMBL" id="CP036274">
    <property type="protein sequence ID" value="QDU29796.1"/>
    <property type="molecule type" value="Genomic_DNA"/>
</dbReference>
<keyword evidence="1 4" id="KW-0963">Cytoplasm</keyword>
<dbReference type="PANTHER" id="PTHR34984:SF1">
    <property type="entry name" value="CARBON STORAGE REGULATOR"/>
    <property type="match status" value="1"/>
</dbReference>
<comment type="subcellular location">
    <subcellularLocation>
        <location evidence="4">Cytoplasm</location>
    </subcellularLocation>
</comment>
<comment type="function">
    <text evidence="4">A translational regulator that binds mRNA to regulate translation initiation and/or mRNA stability. Usually binds in the 5'-UTR at or near the Shine-Dalgarno sequence preventing ribosome-binding, thus repressing translation. Its main target seems to be the major flagellin gene, while its function is anatagonized by FliW.</text>
</comment>
<dbReference type="Pfam" id="PF02599">
    <property type="entry name" value="CsrA"/>
    <property type="match status" value="1"/>
</dbReference>
<dbReference type="GO" id="GO:0005829">
    <property type="term" value="C:cytosol"/>
    <property type="evidence" value="ECO:0007669"/>
    <property type="project" value="TreeGrafter"/>
</dbReference>
<protein>
    <recommendedName>
        <fullName evidence="4">Translational regulator CsrA</fullName>
    </recommendedName>
</protein>
<comment type="similarity">
    <text evidence="4">Belongs to the CsrA/RsmA family.</text>
</comment>
<dbReference type="GO" id="GO:0044781">
    <property type="term" value="P:bacterial-type flagellum organization"/>
    <property type="evidence" value="ECO:0007669"/>
    <property type="project" value="UniProtKB-KW"/>
</dbReference>
<evidence type="ECO:0000256" key="1">
    <source>
        <dbReference type="ARBA" id="ARBA00022490"/>
    </source>
</evidence>
<keyword evidence="2 4" id="KW-0810">Translation regulation</keyword>
<keyword evidence="4" id="KW-1005">Bacterial flagellum biogenesis</keyword>
<dbReference type="PANTHER" id="PTHR34984">
    <property type="entry name" value="CARBON STORAGE REGULATOR"/>
    <property type="match status" value="1"/>
</dbReference>
<dbReference type="InterPro" id="IPR003751">
    <property type="entry name" value="CsrA"/>
</dbReference>